<dbReference type="RefSeq" id="WP_114839539.1">
    <property type="nucleotide sequence ID" value="NZ_CP031217.1"/>
</dbReference>
<reference evidence="1 3" key="2">
    <citation type="submission" date="2018-07" db="EMBL/GenBank/DDBJ databases">
        <title>Complete genome of the Arcobacter bivalviorum type strain LMG 26154.</title>
        <authorList>
            <person name="Miller W.G."/>
            <person name="Yee E."/>
            <person name="Bono J.L."/>
        </authorList>
    </citation>
    <scope>NUCLEOTIDE SEQUENCE [LARGE SCALE GENOMIC DNA]</scope>
    <source>
        <strain evidence="1 3">LMG 26154</strain>
    </source>
</reference>
<proteinExistence type="predicted"/>
<evidence type="ECO:0000313" key="4">
    <source>
        <dbReference type="Proteomes" id="UP000289193"/>
    </source>
</evidence>
<evidence type="ECO:0000313" key="2">
    <source>
        <dbReference type="EMBL" id="RXK10362.1"/>
    </source>
</evidence>
<accession>A0AAX2A7X1</accession>
<protein>
    <recommendedName>
        <fullName evidence="5">Transposase</fullName>
    </recommendedName>
</protein>
<gene>
    <name evidence="1" type="ORF">ABIV_1726</name>
    <name evidence="2" type="ORF">CRV05_03560</name>
</gene>
<evidence type="ECO:0000313" key="1">
    <source>
        <dbReference type="EMBL" id="AXH12716.1"/>
    </source>
</evidence>
<evidence type="ECO:0008006" key="5">
    <source>
        <dbReference type="Google" id="ProtNLM"/>
    </source>
</evidence>
<dbReference type="Proteomes" id="UP000289193">
    <property type="component" value="Unassembled WGS sequence"/>
</dbReference>
<name>A0AAX2A7X1_9BACT</name>
<sequence length="216" mass="26558">MIKRCPFCNNKHLYDLQDNYKKCSFCKRKFSVKKFETDINVIEFFCNQVSANKCAKLLNVNYRTIKNRYDLFRKLIANYLEDAYHSSIKDNSSYEEFYYFTDKQKKIKKKSLYNAINIIGFYSNEKIYTLLMPKLPVYNNEEDNKTFENFLRWHKVFSKDSYSTPLNIFWKYLEKNLRKYKGIDEENFFFYLKECEFKFNYLQNEQIKILKNLYFN</sequence>
<keyword evidence="4" id="KW-1185">Reference proteome</keyword>
<reference evidence="2 4" key="1">
    <citation type="submission" date="2017-10" db="EMBL/GenBank/DDBJ databases">
        <title>Genomics of the genus Arcobacter.</title>
        <authorList>
            <person name="Perez-Cataluna A."/>
            <person name="Figueras M.J."/>
        </authorList>
    </citation>
    <scope>NUCLEOTIDE SEQUENCE [LARGE SCALE GENOMIC DNA]</scope>
    <source>
        <strain evidence="2 4">CECT 7835</strain>
    </source>
</reference>
<dbReference type="EMBL" id="PDKM01000002">
    <property type="protein sequence ID" value="RXK10362.1"/>
    <property type="molecule type" value="Genomic_DNA"/>
</dbReference>
<dbReference type="AlphaFoldDB" id="A0AAX2A7X1"/>
<dbReference type="Proteomes" id="UP000253850">
    <property type="component" value="Chromosome"/>
</dbReference>
<organism evidence="2 4">
    <name type="scientific">Halarcobacter bivalviorum</name>
    <dbReference type="NCBI Taxonomy" id="663364"/>
    <lineage>
        <taxon>Bacteria</taxon>
        <taxon>Pseudomonadati</taxon>
        <taxon>Campylobacterota</taxon>
        <taxon>Epsilonproteobacteria</taxon>
        <taxon>Campylobacterales</taxon>
        <taxon>Arcobacteraceae</taxon>
        <taxon>Halarcobacter</taxon>
    </lineage>
</organism>
<evidence type="ECO:0000313" key="3">
    <source>
        <dbReference type="Proteomes" id="UP000253850"/>
    </source>
</evidence>
<dbReference type="KEGG" id="hbv:ABIV_1726"/>
<dbReference type="EMBL" id="CP031217">
    <property type="protein sequence ID" value="AXH12716.1"/>
    <property type="molecule type" value="Genomic_DNA"/>
</dbReference>